<gene>
    <name evidence="3" type="ORF">DOP62_01595</name>
</gene>
<dbReference type="Gene3D" id="3.90.550.10">
    <property type="entry name" value="Spore Coat Polysaccharide Biosynthesis Protein SpsA, Chain A"/>
    <property type="match status" value="1"/>
</dbReference>
<evidence type="ECO:0000259" key="1">
    <source>
        <dbReference type="Pfam" id="PF00534"/>
    </source>
</evidence>
<dbReference type="Gene3D" id="3.40.50.2000">
    <property type="entry name" value="Glycogen Phosphorylase B"/>
    <property type="match status" value="1"/>
</dbReference>
<organism evidence="3 4">
    <name type="scientific">Synechococcus elongatus PCC 11801</name>
    <dbReference type="NCBI Taxonomy" id="2219813"/>
    <lineage>
        <taxon>Bacteria</taxon>
        <taxon>Bacillati</taxon>
        <taxon>Cyanobacteriota</taxon>
        <taxon>Cyanophyceae</taxon>
        <taxon>Synechococcales</taxon>
        <taxon>Synechococcaceae</taxon>
        <taxon>Synechococcus</taxon>
    </lineage>
</organism>
<dbReference type="Pfam" id="PF00535">
    <property type="entry name" value="Glycos_transf_2"/>
    <property type="match status" value="1"/>
</dbReference>
<reference evidence="3 4" key="1">
    <citation type="journal article" date="2018" name="Sci. Rep.">
        <title>Genome Features and Biochemical Characteristics of a Robust, Fast Growing and Naturally Transformable Cyanobacterium Synechococcus elongatus PCC 11801 Isolated from India.</title>
        <authorList>
            <person name="Jaiswal D."/>
            <person name="Sengupta A."/>
            <person name="Sohoni S."/>
            <person name="Sengupta S."/>
            <person name="Phadnavis A.G."/>
            <person name="Pakrasi H.B."/>
            <person name="Wangikar P.P."/>
        </authorList>
    </citation>
    <scope>NUCLEOTIDE SEQUENCE [LARGE SCALE GENOMIC DNA]</scope>
    <source>
        <strain evidence="3 4">PCC 11801</strain>
    </source>
</reference>
<evidence type="ECO:0000313" key="4">
    <source>
        <dbReference type="Proteomes" id="UP000267249"/>
    </source>
</evidence>
<feature type="domain" description="Glycosyltransferase 2-like" evidence="2">
    <location>
        <begin position="131"/>
        <end position="236"/>
    </location>
</feature>
<evidence type="ECO:0000313" key="3">
    <source>
        <dbReference type="EMBL" id="AZB71592.1"/>
    </source>
</evidence>
<name>A0AAN1QLZ4_SYNEL</name>
<dbReference type="RefSeq" id="WP_208675023.1">
    <property type="nucleotide sequence ID" value="NZ_CP030139.2"/>
</dbReference>
<dbReference type="InterPro" id="IPR029044">
    <property type="entry name" value="Nucleotide-diphossugar_trans"/>
</dbReference>
<dbReference type="InterPro" id="IPR050834">
    <property type="entry name" value="Glycosyltransf_2"/>
</dbReference>
<feature type="domain" description="Glycosyl transferase family 1" evidence="1">
    <location>
        <begin position="624"/>
        <end position="766"/>
    </location>
</feature>
<dbReference type="CDD" id="cd03801">
    <property type="entry name" value="GT4_PimA-like"/>
    <property type="match status" value="1"/>
</dbReference>
<proteinExistence type="predicted"/>
<keyword evidence="3" id="KW-0808">Transferase</keyword>
<dbReference type="Pfam" id="PF00534">
    <property type="entry name" value="Glycos_transf_1"/>
    <property type="match status" value="1"/>
</dbReference>
<dbReference type="GO" id="GO:0016757">
    <property type="term" value="F:glycosyltransferase activity"/>
    <property type="evidence" value="ECO:0007669"/>
    <property type="project" value="UniProtKB-KW"/>
</dbReference>
<dbReference type="SUPFAM" id="SSF53448">
    <property type="entry name" value="Nucleotide-diphospho-sugar transferases"/>
    <property type="match status" value="1"/>
</dbReference>
<accession>A0AAN1QLZ4</accession>
<dbReference type="Proteomes" id="UP000267249">
    <property type="component" value="Chromosome"/>
</dbReference>
<dbReference type="InterPro" id="IPR001296">
    <property type="entry name" value="Glyco_trans_1"/>
</dbReference>
<dbReference type="CDD" id="cd00761">
    <property type="entry name" value="Glyco_tranf_GTA_type"/>
    <property type="match status" value="1"/>
</dbReference>
<dbReference type="AlphaFoldDB" id="A0AAN1QLZ4"/>
<evidence type="ECO:0000259" key="2">
    <source>
        <dbReference type="Pfam" id="PF00535"/>
    </source>
</evidence>
<dbReference type="PANTHER" id="PTHR43685">
    <property type="entry name" value="GLYCOSYLTRANSFERASE"/>
    <property type="match status" value="1"/>
</dbReference>
<dbReference type="InterPro" id="IPR001173">
    <property type="entry name" value="Glyco_trans_2-like"/>
</dbReference>
<dbReference type="SUPFAM" id="SSF53756">
    <property type="entry name" value="UDP-Glycosyltransferase/glycogen phosphorylase"/>
    <property type="match status" value="1"/>
</dbReference>
<sequence length="848" mass="95650">MALLWLRPHWASPDQKAVLQISAALQQATEEAAGLLLDTAGAEEEQVNTALIEAAWAASENGIDIEEIACHGADCRTGLLGALLKYHQSCLQAVKQNTDLQRIPEPLATQLVDCLQHFPQQWQPSARSLAVIVPTYNCASKIERTLQSVEASIQFFQESLPFSSLYDVEVVIVDDASTDDTVTVVQSYISNKTHCQLVCHRFNRGAGIARNTGVNFSQGEILFFCDGDDLFLEKHVLLGILALEISLDQPQILDRLLEYAGISLDQEITQYIRNINGRPPYGFVSLGVKVDEDILTEWHQRITDSLLINLVVRRSVFQFVEGFPTQLVYQRLRCTEDVALRDCLYRFCNGLQVDVETTQYLRYPGNSLDRQLRKFQSPLTEAASLETSNLDDLQLESHLRLAKINLILNKTQLTEDSVKHFIVPLKTDQKTSQKDIQQASGLETVIDNCNQKKARAIAFDWLISTYTGWGVFGTNFILQLRHQRQSWFPICLKSPYLNLQDLHPLVDPQVLELPVFDPESDDDVLKRLDRGLDQKLLVLQAMMNDFQSREYEFPLEQRAGLIFMEDTYVTPTGKQRAKRFPVIISGSTWCNDLVAAHYQGNAYAIPQGVDPALFQPSQATSYFGDRFIIFSGGKLEYRKGQDIVIEAFKRFHQQHPDALLLCNWSTALPQYMNGLQHAGYVQGLPNTEGDLRSNISQWLIENGLPEDSFYCLGFTPNLQMPYVLREAHAAIFPNRAEGGTNLVAMEAIACGIPTLLSKNTGHLDLIHLFGIDALETQDPVKPHQPYVGTEGWGQSDPDEIVAWLEKVYQNYQDQKTKALGHSAAIHQTMSWEIQIQKMTDVIIRHITI</sequence>
<dbReference type="EC" id="2.4.-.-" evidence="3"/>
<keyword evidence="3" id="KW-0328">Glycosyltransferase</keyword>
<dbReference type="EMBL" id="CP030139">
    <property type="protein sequence ID" value="AZB71592.1"/>
    <property type="molecule type" value="Genomic_DNA"/>
</dbReference>
<dbReference type="PANTHER" id="PTHR43685:SF11">
    <property type="entry name" value="GLYCOSYLTRANSFERASE TAGX-RELATED"/>
    <property type="match status" value="1"/>
</dbReference>
<protein>
    <submittedName>
        <fullName evidence="3">Glycosyltransferase</fullName>
        <ecNumber evidence="3">2.4.-.-</ecNumber>
    </submittedName>
</protein>